<dbReference type="Pfam" id="PF00134">
    <property type="entry name" value="Cyclin_N"/>
    <property type="match status" value="1"/>
</dbReference>
<dbReference type="GO" id="GO:0044772">
    <property type="term" value="P:mitotic cell cycle phase transition"/>
    <property type="evidence" value="ECO:0007669"/>
    <property type="project" value="InterPro"/>
</dbReference>
<accession>A0A131XR14</accession>
<evidence type="ECO:0000259" key="6">
    <source>
        <dbReference type="SMART" id="SM00385"/>
    </source>
</evidence>
<dbReference type="InterPro" id="IPR046965">
    <property type="entry name" value="Cyclin_A/B-like"/>
</dbReference>
<dbReference type="EMBL" id="GEFH01000455">
    <property type="protein sequence ID" value="JAP68126.1"/>
    <property type="molecule type" value="mRNA"/>
</dbReference>
<comment type="similarity">
    <text evidence="4">Belongs to the cyclin family.</text>
</comment>
<evidence type="ECO:0000256" key="5">
    <source>
        <dbReference type="SAM" id="MobiDB-lite"/>
    </source>
</evidence>
<keyword evidence="2 4" id="KW-0195">Cyclin</keyword>
<evidence type="ECO:0000256" key="1">
    <source>
        <dbReference type="ARBA" id="ARBA00022618"/>
    </source>
</evidence>
<dbReference type="InterPro" id="IPR036915">
    <property type="entry name" value="Cyclin-like_sf"/>
</dbReference>
<keyword evidence="3" id="KW-0131">Cell cycle</keyword>
<dbReference type="AlphaFoldDB" id="A0A131XR14"/>
<evidence type="ECO:0000259" key="7">
    <source>
        <dbReference type="SMART" id="SM01332"/>
    </source>
</evidence>
<dbReference type="GO" id="GO:0051301">
    <property type="term" value="P:cell division"/>
    <property type="evidence" value="ECO:0007669"/>
    <property type="project" value="UniProtKB-KW"/>
</dbReference>
<evidence type="ECO:0000256" key="2">
    <source>
        <dbReference type="ARBA" id="ARBA00023127"/>
    </source>
</evidence>
<name>A0A131XR14_9ACAR</name>
<dbReference type="Pfam" id="PF02984">
    <property type="entry name" value="Cyclin_C"/>
    <property type="match status" value="1"/>
</dbReference>
<evidence type="ECO:0000313" key="8">
    <source>
        <dbReference type="EMBL" id="JAP68126.1"/>
    </source>
</evidence>
<feature type="compositionally biased region" description="Polar residues" evidence="5">
    <location>
        <begin position="18"/>
        <end position="27"/>
    </location>
</feature>
<dbReference type="PROSITE" id="PS00292">
    <property type="entry name" value="CYCLINS"/>
    <property type="match status" value="1"/>
</dbReference>
<dbReference type="SMART" id="SM00385">
    <property type="entry name" value="CYCLIN"/>
    <property type="match status" value="2"/>
</dbReference>
<feature type="domain" description="Cyclin-like" evidence="6">
    <location>
        <begin position="195"/>
        <end position="279"/>
    </location>
</feature>
<organism evidence="8">
    <name type="scientific">Hyalomma excavatum</name>
    <dbReference type="NCBI Taxonomy" id="257692"/>
    <lineage>
        <taxon>Eukaryota</taxon>
        <taxon>Metazoa</taxon>
        <taxon>Ecdysozoa</taxon>
        <taxon>Arthropoda</taxon>
        <taxon>Chelicerata</taxon>
        <taxon>Arachnida</taxon>
        <taxon>Acari</taxon>
        <taxon>Parasitiformes</taxon>
        <taxon>Ixodida</taxon>
        <taxon>Ixodoidea</taxon>
        <taxon>Ixodidae</taxon>
        <taxon>Hyalomminae</taxon>
        <taxon>Hyalomma</taxon>
    </lineage>
</organism>
<dbReference type="InterPro" id="IPR006671">
    <property type="entry name" value="Cyclin_N"/>
</dbReference>
<dbReference type="InterPro" id="IPR039361">
    <property type="entry name" value="Cyclin"/>
</dbReference>
<protein>
    <submittedName>
        <fullName evidence="8">Putative cyclin b</fullName>
    </submittedName>
</protein>
<feature type="region of interest" description="Disordered" evidence="5">
    <location>
        <begin position="14"/>
        <end position="37"/>
    </location>
</feature>
<feature type="domain" description="Cyclin-like" evidence="6">
    <location>
        <begin position="292"/>
        <end position="372"/>
    </location>
</feature>
<dbReference type="CDD" id="cd20508">
    <property type="entry name" value="CYCLIN_CCNB3_rpt1"/>
    <property type="match status" value="1"/>
</dbReference>
<feature type="domain" description="Cyclin C-terminal" evidence="7">
    <location>
        <begin position="288"/>
        <end position="403"/>
    </location>
</feature>
<evidence type="ECO:0000256" key="4">
    <source>
        <dbReference type="RuleBase" id="RU000383"/>
    </source>
</evidence>
<proteinExistence type="evidence at transcript level"/>
<evidence type="ECO:0000256" key="3">
    <source>
        <dbReference type="ARBA" id="ARBA00023306"/>
    </source>
</evidence>
<dbReference type="SUPFAM" id="SSF47954">
    <property type="entry name" value="Cyclin-like"/>
    <property type="match status" value="2"/>
</dbReference>
<dbReference type="SMART" id="SM01332">
    <property type="entry name" value="Cyclin_C"/>
    <property type="match status" value="1"/>
</dbReference>
<dbReference type="GO" id="GO:0016538">
    <property type="term" value="F:cyclin-dependent protein serine/threonine kinase regulator activity"/>
    <property type="evidence" value="ECO:0007669"/>
    <property type="project" value="InterPro"/>
</dbReference>
<dbReference type="PANTHER" id="PTHR10177">
    <property type="entry name" value="CYCLINS"/>
    <property type="match status" value="1"/>
</dbReference>
<dbReference type="InterPro" id="IPR013763">
    <property type="entry name" value="Cyclin-like_dom"/>
</dbReference>
<dbReference type="Gene3D" id="1.10.472.10">
    <property type="entry name" value="Cyclin-like"/>
    <property type="match status" value="2"/>
</dbReference>
<keyword evidence="1" id="KW-0132">Cell division</keyword>
<dbReference type="InterPro" id="IPR048258">
    <property type="entry name" value="Cyclins_cyclin-box"/>
</dbReference>
<dbReference type="InterPro" id="IPR004367">
    <property type="entry name" value="Cyclin_C-dom"/>
</dbReference>
<dbReference type="FunFam" id="1.10.472.10:FF:000001">
    <property type="entry name" value="G2/mitotic-specific cyclin"/>
    <property type="match status" value="1"/>
</dbReference>
<sequence length="410" mass="45831">MATKTSRQLQVLAENARKQGTQASVSQKRAAENSLDEKAPLRKRAVLGDITNPNHKAIATAAAKKGGLIKPGPKKTVLRARNVAAAAAAAAAQKGIIGAATATALVIKPQPETATSSKEPQTLALPIVSEEQQRSELPEGVADFDFESQDEPFSEPIYAAEIFNYYKEREVMFRVPKYLDQQEELSVNMRAVLVDWMVEVQENFELNHETLYLAVKCVDRYLSLKPCSKAQLQLLGATALFVSSKYDERCPPSVRDFLYICDDAYSHDELIAMETHLLKVLDFELGMPVSYRFLRRYARCARLSMETLTLARYVLESSLLDYSFVDQRESKMAAAALLQALLMKGSSWNATLQHYSGYKAEELTNLQQHLNLFLHKQKKGELEAIRSKYSHKVFHEVALTPLLPVATNTS</sequence>
<reference evidence="8" key="1">
    <citation type="journal article" date="2017" name="Ticks Tick Borne Dis.">
        <title>An insight into the sialome of Hyalomma excavatum.</title>
        <authorList>
            <person name="Ribeiro J.M."/>
            <person name="Slovak M."/>
            <person name="Francischetti I.M."/>
        </authorList>
    </citation>
    <scope>NUCLEOTIDE SEQUENCE</scope>
    <source>
        <strain evidence="8">Samish</strain>
        <tissue evidence="8">Salivary glands</tissue>
    </source>
</reference>
<dbReference type="PIRSF" id="PIRSF001771">
    <property type="entry name" value="Cyclin_A_B_D_E"/>
    <property type="match status" value="1"/>
</dbReference>